<comment type="caution">
    <text evidence="10">The sequence shown here is derived from an EMBL/GenBank/DDBJ whole genome shotgun (WGS) entry which is preliminary data.</text>
</comment>
<evidence type="ECO:0000256" key="1">
    <source>
        <dbReference type="ARBA" id="ARBA00001966"/>
    </source>
</evidence>
<dbReference type="AlphaFoldDB" id="U2T0I9"/>
<name>U2T0I9_9ACTN</name>
<organism evidence="10 11">
    <name type="scientific">Olsenella profusa F0195</name>
    <dbReference type="NCBI Taxonomy" id="1125712"/>
    <lineage>
        <taxon>Bacteria</taxon>
        <taxon>Bacillati</taxon>
        <taxon>Actinomycetota</taxon>
        <taxon>Coriobacteriia</taxon>
        <taxon>Coriobacteriales</taxon>
        <taxon>Atopobiaceae</taxon>
        <taxon>Olsenella</taxon>
    </lineage>
</organism>
<dbReference type="PROSITE" id="PS51918">
    <property type="entry name" value="RADICAL_SAM"/>
    <property type="match status" value="1"/>
</dbReference>
<keyword evidence="3" id="KW-0808">Transferase</keyword>
<dbReference type="SUPFAM" id="SSF102114">
    <property type="entry name" value="Radical SAM enzymes"/>
    <property type="match status" value="1"/>
</dbReference>
<gene>
    <name evidence="10" type="ORF">HMPREF1316_1366</name>
</gene>
<keyword evidence="4" id="KW-0949">S-adenosyl-L-methionine</keyword>
<dbReference type="InterPro" id="IPR051198">
    <property type="entry name" value="BchE-like"/>
</dbReference>
<evidence type="ECO:0000313" key="11">
    <source>
        <dbReference type="Proteomes" id="UP000016638"/>
    </source>
</evidence>
<dbReference type="EMBL" id="AWEZ01000064">
    <property type="protein sequence ID" value="ERL06579.1"/>
    <property type="molecule type" value="Genomic_DNA"/>
</dbReference>
<keyword evidence="5" id="KW-0479">Metal-binding</keyword>
<dbReference type="InterPro" id="IPR058240">
    <property type="entry name" value="rSAM_sf"/>
</dbReference>
<dbReference type="SMART" id="SM00729">
    <property type="entry name" value="Elp3"/>
    <property type="match status" value="1"/>
</dbReference>
<dbReference type="GO" id="GO:0031419">
    <property type="term" value="F:cobalamin binding"/>
    <property type="evidence" value="ECO:0007669"/>
    <property type="project" value="InterPro"/>
</dbReference>
<dbReference type="InterPro" id="IPR007197">
    <property type="entry name" value="rSAM"/>
</dbReference>
<evidence type="ECO:0000256" key="3">
    <source>
        <dbReference type="ARBA" id="ARBA00022679"/>
    </source>
</evidence>
<evidence type="ECO:0000256" key="7">
    <source>
        <dbReference type="ARBA" id="ARBA00023014"/>
    </source>
</evidence>
<evidence type="ECO:0000256" key="4">
    <source>
        <dbReference type="ARBA" id="ARBA00022691"/>
    </source>
</evidence>
<proteinExistence type="predicted"/>
<dbReference type="InterPro" id="IPR006638">
    <property type="entry name" value="Elp3/MiaA/NifB-like_rSAM"/>
</dbReference>
<dbReference type="GO" id="GO:0051539">
    <property type="term" value="F:4 iron, 4 sulfur cluster binding"/>
    <property type="evidence" value="ECO:0007669"/>
    <property type="project" value="UniProtKB-KW"/>
</dbReference>
<protein>
    <submittedName>
        <fullName evidence="10">Radical SAM domain protein</fullName>
    </submittedName>
</protein>
<dbReference type="OrthoDB" id="5298546at2"/>
<dbReference type="GO" id="GO:0003824">
    <property type="term" value="F:catalytic activity"/>
    <property type="evidence" value="ECO:0007669"/>
    <property type="project" value="InterPro"/>
</dbReference>
<dbReference type="Proteomes" id="UP000016638">
    <property type="component" value="Unassembled WGS sequence"/>
</dbReference>
<reference evidence="10 11" key="1">
    <citation type="submission" date="2013-08" db="EMBL/GenBank/DDBJ databases">
        <authorList>
            <person name="Durkin A.S."/>
            <person name="Haft D.R."/>
            <person name="McCorrison J."/>
            <person name="Torralba M."/>
            <person name="Gillis M."/>
            <person name="Haft D.H."/>
            <person name="Methe B."/>
            <person name="Sutton G."/>
            <person name="Nelson K.E."/>
        </authorList>
    </citation>
    <scope>NUCLEOTIDE SEQUENCE [LARGE SCALE GENOMIC DNA]</scope>
    <source>
        <strain evidence="10 11">F0195</strain>
    </source>
</reference>
<dbReference type="GO" id="GO:0005829">
    <property type="term" value="C:cytosol"/>
    <property type="evidence" value="ECO:0007669"/>
    <property type="project" value="TreeGrafter"/>
</dbReference>
<feature type="domain" description="Radical SAM core" evidence="9">
    <location>
        <begin position="160"/>
        <end position="383"/>
    </location>
</feature>
<keyword evidence="11" id="KW-1185">Reference proteome</keyword>
<comment type="cofactor">
    <cofactor evidence="1">
        <name>[4Fe-4S] cluster</name>
        <dbReference type="ChEBI" id="CHEBI:49883"/>
    </cofactor>
</comment>
<sequence length="500" mass="55729">MRVVFITPASTLRRSPVYRWGSSLYGTRDAITGPLILAGIVRRAGHEVEVYEELRGTVDYERLYGWADVACLYTMTSNAPRAYDIADRFHAQGHARVLIGGLHASALPEEALAHADQVLVGEGEHTILDVVEGRRTELVVECAPVLDLDAVPWPDYSVLKTPCDAADVMTSRGCPFRCAFCTTTRMFHPYRKRSVDSVIAEIRHYKAMGFEYMNFEDDNFTADKGRAKEICRRIVAEHLQFRETFFFGRTDMAKDPELLDLLAAANLNWVLIGIESLNQASLDEVDKHQSVEDIRRAGAACRDHGIQLIASIVLGIDTDTHKDIMRSVEFAREIGASKLQPAILTPFPGTATYDQYQREGRMLVRDERDWESFDMMNATFQPKHLSPWGLEMEFFVCADAFYTLGHAIDEWRRHGRDQGISMLGLAVVARLGGVAVRIASRVARGSYYHFLRHAPWMFASEGGREPKAGPARHGLGPLDAAALALGVVTGAITLAREALS</sequence>
<evidence type="ECO:0000259" key="9">
    <source>
        <dbReference type="PROSITE" id="PS51918"/>
    </source>
</evidence>
<keyword evidence="6" id="KW-0408">Iron</keyword>
<dbReference type="Gene3D" id="3.80.30.20">
    <property type="entry name" value="tm_1862 like domain"/>
    <property type="match status" value="1"/>
</dbReference>
<dbReference type="PROSITE" id="PS51332">
    <property type="entry name" value="B12_BINDING"/>
    <property type="match status" value="1"/>
</dbReference>
<evidence type="ECO:0000313" key="10">
    <source>
        <dbReference type="EMBL" id="ERL06579.1"/>
    </source>
</evidence>
<dbReference type="SFLD" id="SFLDS00029">
    <property type="entry name" value="Radical_SAM"/>
    <property type="match status" value="1"/>
</dbReference>
<evidence type="ECO:0000256" key="2">
    <source>
        <dbReference type="ARBA" id="ARBA00022603"/>
    </source>
</evidence>
<keyword evidence="2" id="KW-0489">Methyltransferase</keyword>
<keyword evidence="7" id="KW-0411">Iron-sulfur</keyword>
<dbReference type="PANTHER" id="PTHR43409:SF7">
    <property type="entry name" value="BLL1977 PROTEIN"/>
    <property type="match status" value="1"/>
</dbReference>
<dbReference type="Pfam" id="PF02310">
    <property type="entry name" value="B12-binding"/>
    <property type="match status" value="1"/>
</dbReference>
<dbReference type="PATRIC" id="fig|1125712.3.peg.2131"/>
<dbReference type="PANTHER" id="PTHR43409">
    <property type="entry name" value="ANAEROBIC MAGNESIUM-PROTOPORPHYRIN IX MONOMETHYL ESTER CYCLASE-RELATED"/>
    <property type="match status" value="1"/>
</dbReference>
<dbReference type="InterPro" id="IPR023404">
    <property type="entry name" value="rSAM_horseshoe"/>
</dbReference>
<evidence type="ECO:0000256" key="6">
    <source>
        <dbReference type="ARBA" id="ARBA00023004"/>
    </source>
</evidence>
<evidence type="ECO:0000256" key="5">
    <source>
        <dbReference type="ARBA" id="ARBA00022723"/>
    </source>
</evidence>
<dbReference type="SFLD" id="SFLDG01123">
    <property type="entry name" value="methyltransferase_(Class_B)"/>
    <property type="match status" value="1"/>
</dbReference>
<dbReference type="GO" id="GO:0046872">
    <property type="term" value="F:metal ion binding"/>
    <property type="evidence" value="ECO:0007669"/>
    <property type="project" value="UniProtKB-KW"/>
</dbReference>
<dbReference type="Pfam" id="PF04055">
    <property type="entry name" value="Radical_SAM"/>
    <property type="match status" value="1"/>
</dbReference>
<dbReference type="RefSeq" id="WP_021727033.1">
    <property type="nucleotide sequence ID" value="NZ_AWEZ01000064.1"/>
</dbReference>
<dbReference type="InterPro" id="IPR006158">
    <property type="entry name" value="Cobalamin-bd"/>
</dbReference>
<dbReference type="eggNOG" id="COG1032">
    <property type="taxonomic scope" value="Bacteria"/>
</dbReference>
<feature type="domain" description="B12-binding" evidence="8">
    <location>
        <begin position="14"/>
        <end position="141"/>
    </location>
</feature>
<accession>U2T0I9</accession>
<dbReference type="Gene3D" id="3.40.50.280">
    <property type="entry name" value="Cobalamin-binding domain"/>
    <property type="match status" value="1"/>
</dbReference>
<dbReference type="STRING" id="1125712.HMPREF1316_1366"/>
<dbReference type="InterPro" id="IPR034466">
    <property type="entry name" value="Methyltransferase_Class_B"/>
</dbReference>
<dbReference type="SFLD" id="SFLDG01082">
    <property type="entry name" value="B12-binding_domain_containing"/>
    <property type="match status" value="1"/>
</dbReference>
<evidence type="ECO:0000259" key="8">
    <source>
        <dbReference type="PROSITE" id="PS51332"/>
    </source>
</evidence>